<dbReference type="Pfam" id="PF02661">
    <property type="entry name" value="Fic"/>
    <property type="match status" value="1"/>
</dbReference>
<dbReference type="PANTHER" id="PTHR13504">
    <property type="entry name" value="FIDO DOMAIN-CONTAINING PROTEIN DDB_G0283145"/>
    <property type="match status" value="1"/>
</dbReference>
<dbReference type="PANTHER" id="PTHR13504:SF39">
    <property type="entry name" value="CELL FILAMENTATION PROTEIN"/>
    <property type="match status" value="1"/>
</dbReference>
<organism evidence="2 3">
    <name type="scientific">Mycolicibacterium komossense</name>
    <dbReference type="NCBI Taxonomy" id="1779"/>
    <lineage>
        <taxon>Bacteria</taxon>
        <taxon>Bacillati</taxon>
        <taxon>Actinomycetota</taxon>
        <taxon>Actinomycetes</taxon>
        <taxon>Mycobacteriales</taxon>
        <taxon>Mycobacteriaceae</taxon>
        <taxon>Mycolicibacterium</taxon>
    </lineage>
</organism>
<dbReference type="InterPro" id="IPR040198">
    <property type="entry name" value="Fido_containing"/>
</dbReference>
<dbReference type="Gene3D" id="1.10.3290.10">
    <property type="entry name" value="Fido-like domain"/>
    <property type="match status" value="1"/>
</dbReference>
<name>A0ABT3CLS3_9MYCO</name>
<protein>
    <submittedName>
        <fullName evidence="2">Fic family protein</fullName>
    </submittedName>
</protein>
<accession>A0ABT3CLS3</accession>
<evidence type="ECO:0000313" key="2">
    <source>
        <dbReference type="EMBL" id="MCV7230389.1"/>
    </source>
</evidence>
<dbReference type="RefSeq" id="WP_264071643.1">
    <property type="nucleotide sequence ID" value="NZ_JACKTY010000049.1"/>
</dbReference>
<dbReference type="EMBL" id="JACKTY010000049">
    <property type="protein sequence ID" value="MCV7230389.1"/>
    <property type="molecule type" value="Genomic_DNA"/>
</dbReference>
<feature type="domain" description="Fido" evidence="1">
    <location>
        <begin position="67"/>
        <end position="202"/>
    </location>
</feature>
<dbReference type="InterPro" id="IPR003812">
    <property type="entry name" value="Fido"/>
</dbReference>
<dbReference type="PROSITE" id="PS51459">
    <property type="entry name" value="FIDO"/>
    <property type="match status" value="1"/>
</dbReference>
<proteinExistence type="predicted"/>
<keyword evidence="3" id="KW-1185">Reference proteome</keyword>
<dbReference type="SUPFAM" id="SSF140931">
    <property type="entry name" value="Fic-like"/>
    <property type="match status" value="1"/>
</dbReference>
<sequence length="209" mass="23758">MPLNPGYGQTPLPHDELTALLPEVVEVLGEPVMRADVYDLEQALQGQLEDELMPAAIEGALPLAELLTDHFLRDLHTRLYGPIWDWAGRWRRLELNIGIAPERIAVEIQESLDTIAYRWEHTDDWSAHELGIATHAETVRIHPFVDGNGRTTRFLADLVFAAAQDPTESRYDWDLDKPRYIELLRAYDGQRDVTALAAFVKRVPIEAID</sequence>
<gene>
    <name evidence="2" type="ORF">H7J73_30705</name>
</gene>
<comment type="caution">
    <text evidence="2">The sequence shown here is derived from an EMBL/GenBank/DDBJ whole genome shotgun (WGS) entry which is preliminary data.</text>
</comment>
<evidence type="ECO:0000313" key="3">
    <source>
        <dbReference type="Proteomes" id="UP001526201"/>
    </source>
</evidence>
<dbReference type="InterPro" id="IPR036597">
    <property type="entry name" value="Fido-like_dom_sf"/>
</dbReference>
<reference evidence="2 3" key="1">
    <citation type="journal article" date="2022" name="BMC Genomics">
        <title>Comparative genome analysis of mycobacteria focusing on tRNA and non-coding RNA.</title>
        <authorList>
            <person name="Behra P.R.K."/>
            <person name="Pettersson B.M.F."/>
            <person name="Ramesh M."/>
            <person name="Das S."/>
            <person name="Dasgupta S."/>
            <person name="Kirsebom L.A."/>
        </authorList>
    </citation>
    <scope>NUCLEOTIDE SEQUENCE [LARGE SCALE GENOMIC DNA]</scope>
    <source>
        <strain evidence="2 3">DSM 44078</strain>
    </source>
</reference>
<evidence type="ECO:0000259" key="1">
    <source>
        <dbReference type="PROSITE" id="PS51459"/>
    </source>
</evidence>
<dbReference type="Proteomes" id="UP001526201">
    <property type="component" value="Unassembled WGS sequence"/>
</dbReference>